<dbReference type="GO" id="GO:0003700">
    <property type="term" value="F:DNA-binding transcription factor activity"/>
    <property type="evidence" value="ECO:0007669"/>
    <property type="project" value="InterPro"/>
</dbReference>
<dbReference type="EMBL" id="BSTI01000019">
    <property type="protein sequence ID" value="GLY69992.1"/>
    <property type="molecule type" value="Genomic_DNA"/>
</dbReference>
<dbReference type="Proteomes" id="UP001165136">
    <property type="component" value="Unassembled WGS sequence"/>
</dbReference>
<dbReference type="RefSeq" id="WP_285489325.1">
    <property type="nucleotide sequence ID" value="NZ_BSTI01000019.1"/>
</dbReference>
<evidence type="ECO:0000256" key="1">
    <source>
        <dbReference type="ARBA" id="ARBA00023125"/>
    </source>
</evidence>
<dbReference type="PANTHER" id="PTHR30204">
    <property type="entry name" value="REDOX-CYCLING DRUG-SENSING TRANSCRIPTIONAL ACTIVATOR SOXR"/>
    <property type="match status" value="1"/>
</dbReference>
<evidence type="ECO:0000313" key="3">
    <source>
        <dbReference type="EMBL" id="GLY69992.1"/>
    </source>
</evidence>
<dbReference type="AlphaFoldDB" id="A0A9W6R9F5"/>
<evidence type="ECO:0000313" key="4">
    <source>
        <dbReference type="Proteomes" id="UP001165136"/>
    </source>
</evidence>
<dbReference type="InterPro" id="IPR009061">
    <property type="entry name" value="DNA-bd_dom_put_sf"/>
</dbReference>
<gene>
    <name evidence="3" type="ORF">Atai01_66110</name>
</gene>
<proteinExistence type="predicted"/>
<keyword evidence="4" id="KW-1185">Reference proteome</keyword>
<dbReference type="PRINTS" id="PR00040">
    <property type="entry name" value="HTHMERR"/>
</dbReference>
<dbReference type="PROSITE" id="PS00552">
    <property type="entry name" value="HTH_MERR_1"/>
    <property type="match status" value="1"/>
</dbReference>
<reference evidence="3" key="1">
    <citation type="submission" date="2023-03" db="EMBL/GenBank/DDBJ databases">
        <title>Amycolatopsis taiwanensis NBRC 103393.</title>
        <authorList>
            <person name="Ichikawa N."/>
            <person name="Sato H."/>
            <person name="Tonouchi N."/>
        </authorList>
    </citation>
    <scope>NUCLEOTIDE SEQUENCE</scope>
    <source>
        <strain evidence="3">NBRC 103393</strain>
    </source>
</reference>
<dbReference type="Gene3D" id="1.10.1660.10">
    <property type="match status" value="1"/>
</dbReference>
<dbReference type="SMART" id="SM00422">
    <property type="entry name" value="HTH_MERR"/>
    <property type="match status" value="1"/>
</dbReference>
<protein>
    <submittedName>
        <fullName evidence="3">MerR family transcriptional regulator</fullName>
    </submittedName>
</protein>
<dbReference type="InterPro" id="IPR047057">
    <property type="entry name" value="MerR_fam"/>
</dbReference>
<name>A0A9W6R9F5_9PSEU</name>
<accession>A0A9W6R9F5</accession>
<dbReference type="PROSITE" id="PS50937">
    <property type="entry name" value="HTH_MERR_2"/>
    <property type="match status" value="1"/>
</dbReference>
<feature type="domain" description="HTH merR-type" evidence="2">
    <location>
        <begin position="1"/>
        <end position="68"/>
    </location>
</feature>
<keyword evidence="1" id="KW-0238">DNA-binding</keyword>
<evidence type="ECO:0000259" key="2">
    <source>
        <dbReference type="PROSITE" id="PS50937"/>
    </source>
</evidence>
<dbReference type="SUPFAM" id="SSF46955">
    <property type="entry name" value="Putative DNA-binding domain"/>
    <property type="match status" value="1"/>
</dbReference>
<sequence>MQIGELARRTGVSRRALRYYEQHDLLHSRRGPNGWRDYDEAAVDRVLRIAEMIGNGLTLDGVKQLAPCLDMHDSSNCDDPGLPLQTYQDRLAVLDDRLARLQHHRGRLIDQIQALHSP</sequence>
<dbReference type="InterPro" id="IPR000551">
    <property type="entry name" value="MerR-type_HTH_dom"/>
</dbReference>
<dbReference type="GO" id="GO:0003677">
    <property type="term" value="F:DNA binding"/>
    <property type="evidence" value="ECO:0007669"/>
    <property type="project" value="UniProtKB-KW"/>
</dbReference>
<dbReference type="Pfam" id="PF13411">
    <property type="entry name" value="MerR_1"/>
    <property type="match status" value="1"/>
</dbReference>
<comment type="caution">
    <text evidence="3">The sequence shown here is derived from an EMBL/GenBank/DDBJ whole genome shotgun (WGS) entry which is preliminary data.</text>
</comment>
<dbReference type="PANTHER" id="PTHR30204:SF97">
    <property type="entry name" value="MERR FAMILY REGULATORY PROTEIN"/>
    <property type="match status" value="1"/>
</dbReference>
<organism evidence="3 4">
    <name type="scientific">Amycolatopsis taiwanensis</name>
    <dbReference type="NCBI Taxonomy" id="342230"/>
    <lineage>
        <taxon>Bacteria</taxon>
        <taxon>Bacillati</taxon>
        <taxon>Actinomycetota</taxon>
        <taxon>Actinomycetes</taxon>
        <taxon>Pseudonocardiales</taxon>
        <taxon>Pseudonocardiaceae</taxon>
        <taxon>Amycolatopsis</taxon>
    </lineage>
</organism>